<evidence type="ECO:0000313" key="1">
    <source>
        <dbReference type="EMBL" id="KAI5060886.1"/>
    </source>
</evidence>
<organism evidence="1 2">
    <name type="scientific">Adiantum capillus-veneris</name>
    <name type="common">Maidenhair fern</name>
    <dbReference type="NCBI Taxonomy" id="13818"/>
    <lineage>
        <taxon>Eukaryota</taxon>
        <taxon>Viridiplantae</taxon>
        <taxon>Streptophyta</taxon>
        <taxon>Embryophyta</taxon>
        <taxon>Tracheophyta</taxon>
        <taxon>Polypodiopsida</taxon>
        <taxon>Polypodiidae</taxon>
        <taxon>Polypodiales</taxon>
        <taxon>Pteridineae</taxon>
        <taxon>Pteridaceae</taxon>
        <taxon>Vittarioideae</taxon>
        <taxon>Adiantum</taxon>
    </lineage>
</organism>
<proteinExistence type="predicted"/>
<accession>A0A9D4U600</accession>
<gene>
    <name evidence="1" type="ORF">GOP47_0023391</name>
</gene>
<sequence length="87" mass="9524">MGSSSRPLGRWADIQDPQMKCNYEGAQIHQQMSSRSLAEIVCRSPGSGKASNTVYILWHLAKPIPPSSEILLIPVGASAHCLIDRHK</sequence>
<reference evidence="1" key="1">
    <citation type="submission" date="2021-01" db="EMBL/GenBank/DDBJ databases">
        <title>Adiantum capillus-veneris genome.</title>
        <authorList>
            <person name="Fang Y."/>
            <person name="Liao Q."/>
        </authorList>
    </citation>
    <scope>NUCLEOTIDE SEQUENCE</scope>
    <source>
        <strain evidence="1">H3</strain>
        <tissue evidence="1">Leaf</tissue>
    </source>
</reference>
<dbReference type="AlphaFoldDB" id="A0A9D4U600"/>
<protein>
    <submittedName>
        <fullName evidence="1">Uncharacterized protein</fullName>
    </submittedName>
</protein>
<dbReference type="Proteomes" id="UP000886520">
    <property type="component" value="Chromosome 23"/>
</dbReference>
<name>A0A9D4U600_ADICA</name>
<evidence type="ECO:0000313" key="2">
    <source>
        <dbReference type="Proteomes" id="UP000886520"/>
    </source>
</evidence>
<dbReference type="EMBL" id="JABFUD020000023">
    <property type="protein sequence ID" value="KAI5060886.1"/>
    <property type="molecule type" value="Genomic_DNA"/>
</dbReference>
<keyword evidence="2" id="KW-1185">Reference proteome</keyword>
<comment type="caution">
    <text evidence="1">The sequence shown here is derived from an EMBL/GenBank/DDBJ whole genome shotgun (WGS) entry which is preliminary data.</text>
</comment>